<evidence type="ECO:0000313" key="2">
    <source>
        <dbReference type="Proteomes" id="UP000603912"/>
    </source>
</evidence>
<organism evidence="1 2">
    <name type="scientific">Alsobacter metallidurans</name>
    <dbReference type="NCBI Taxonomy" id="340221"/>
    <lineage>
        <taxon>Bacteria</taxon>
        <taxon>Pseudomonadati</taxon>
        <taxon>Pseudomonadota</taxon>
        <taxon>Alphaproteobacteria</taxon>
        <taxon>Hyphomicrobiales</taxon>
        <taxon>Alsobacteraceae</taxon>
        <taxon>Alsobacter</taxon>
    </lineage>
</organism>
<dbReference type="AlphaFoldDB" id="A0A917IAE1"/>
<gene>
    <name evidence="1" type="ORF">GCM10007036_36300</name>
</gene>
<proteinExistence type="predicted"/>
<dbReference type="Proteomes" id="UP000603912">
    <property type="component" value="Unassembled WGS sequence"/>
</dbReference>
<dbReference type="EMBL" id="BMES01000002">
    <property type="protein sequence ID" value="GGH27638.1"/>
    <property type="molecule type" value="Genomic_DNA"/>
</dbReference>
<keyword evidence="2" id="KW-1185">Reference proteome</keyword>
<reference evidence="1" key="1">
    <citation type="journal article" date="2014" name="Int. J. Syst. Evol. Microbiol.">
        <title>Complete genome sequence of Corynebacterium casei LMG S-19264T (=DSM 44701T), isolated from a smear-ripened cheese.</title>
        <authorList>
            <consortium name="US DOE Joint Genome Institute (JGI-PGF)"/>
            <person name="Walter F."/>
            <person name="Albersmeier A."/>
            <person name="Kalinowski J."/>
            <person name="Ruckert C."/>
        </authorList>
    </citation>
    <scope>NUCLEOTIDE SEQUENCE</scope>
    <source>
        <strain evidence="1">CGMCC 1.12214</strain>
    </source>
</reference>
<reference evidence="1" key="2">
    <citation type="submission" date="2020-09" db="EMBL/GenBank/DDBJ databases">
        <authorList>
            <person name="Sun Q."/>
            <person name="Zhou Y."/>
        </authorList>
    </citation>
    <scope>NUCLEOTIDE SEQUENCE</scope>
    <source>
        <strain evidence="1">CGMCC 1.12214</strain>
    </source>
</reference>
<comment type="caution">
    <text evidence="1">The sequence shown here is derived from an EMBL/GenBank/DDBJ whole genome shotgun (WGS) entry which is preliminary data.</text>
</comment>
<protein>
    <submittedName>
        <fullName evidence="1">Uncharacterized protein</fullName>
    </submittedName>
</protein>
<accession>A0A917IAE1</accession>
<name>A0A917IAE1_9HYPH</name>
<sequence length="366" mass="40378">MLYQPVSANELENYWQKVNEVKRAILSKSLKEDFTVTEKHYGLFDQTAMVSGNKTVEAVKALADGGSWPADYLFKYGSFSLDGCGKNIFGFVAVPRKLFVLVAIVKAERASVSIDGVDYLADKGGGLRTQINETESVRDRFPEQTISKDRSLIIPLRLDLRYDLDEEPISRIIENKLSIAQQRAITKIPNSVFSAVIGGRTIAKSKDSFGQPQFMQVNRAYTSGEARSLQSIVVDGTSYPVKPAPRTALVSVGELDGGSCPFLMVKESDGDWSLQGRVLVGANQRSLARSEAVKLPVDTSDIRIEEREPEITYISTIKIRYSGLQEAELASSVILQPGESLSLKLPRAADNETTLMLTGYYRTTTD</sequence>
<evidence type="ECO:0000313" key="1">
    <source>
        <dbReference type="EMBL" id="GGH27638.1"/>
    </source>
</evidence>